<dbReference type="Proteomes" id="UP000510869">
    <property type="component" value="Chromosome"/>
</dbReference>
<organism evidence="1 2">
    <name type="scientific">Natrinema zhouii</name>
    <dbReference type="NCBI Taxonomy" id="1710539"/>
    <lineage>
        <taxon>Archaea</taxon>
        <taxon>Methanobacteriati</taxon>
        <taxon>Methanobacteriota</taxon>
        <taxon>Stenosarchaea group</taxon>
        <taxon>Halobacteria</taxon>
        <taxon>Halobacteriales</taxon>
        <taxon>Natrialbaceae</taxon>
        <taxon>Natrinema</taxon>
    </lineage>
</organism>
<dbReference type="EMBL" id="CP059154">
    <property type="protein sequence ID" value="QLK26636.1"/>
    <property type="molecule type" value="Genomic_DNA"/>
</dbReference>
<name>A0A7D6CQG7_9EURY</name>
<reference evidence="1 2" key="1">
    <citation type="submission" date="2020-07" db="EMBL/GenBank/DDBJ databases">
        <title>Natrinema (YPL30) sp. nov. and Haloterrigena xxxxxx (YPL8) sp. nov., isolated from a salt mine.</title>
        <authorList>
            <person name="Cui H."/>
        </authorList>
    </citation>
    <scope>NUCLEOTIDE SEQUENCE [LARGE SCALE GENOMIC DNA]</scope>
    <source>
        <strain evidence="1 2">YPL13</strain>
    </source>
</reference>
<evidence type="ECO:0000313" key="1">
    <source>
        <dbReference type="EMBL" id="QLK26636.1"/>
    </source>
</evidence>
<dbReference type="GeneID" id="56142177"/>
<protein>
    <submittedName>
        <fullName evidence="1">Uncharacterized protein</fullName>
    </submittedName>
</protein>
<gene>
    <name evidence="1" type="ORF">HYG81_03190</name>
</gene>
<dbReference type="OrthoDB" id="334312at2157"/>
<accession>A0A7D6CQG7</accession>
<dbReference type="KEGG" id="nay:HYG81_03190"/>
<sequence>MPSADRQHPRSDLTGGQSPIHCDECRSAIRSDRQQAVSFLLLDQLTIPVLSCDDHLERFASICGLTSESTADLLNHRPAGGICCPSCRLAPYNSSRPVIPIEDGVLVPMACPEHQSEIVQRFHTGLQTQQQLSTSLRTTTNGSL</sequence>
<dbReference type="RefSeq" id="WP_180841808.1">
    <property type="nucleotide sequence ID" value="NZ_CP059154.1"/>
</dbReference>
<dbReference type="AlphaFoldDB" id="A0A7D6CQG7"/>
<proteinExistence type="predicted"/>
<keyword evidence="2" id="KW-1185">Reference proteome</keyword>
<evidence type="ECO:0000313" key="2">
    <source>
        <dbReference type="Proteomes" id="UP000510869"/>
    </source>
</evidence>